<dbReference type="AlphaFoldDB" id="A0A6I4ULX1"/>
<reference evidence="2 5" key="2">
    <citation type="submission" date="2020-08" db="EMBL/GenBank/DDBJ databases">
        <title>Genomic Encyclopedia of Type Strains, Phase IV (KMG-IV): sequencing the most valuable type-strain genomes for metagenomic binning, comparative biology and taxonomic classification.</title>
        <authorList>
            <person name="Goeker M."/>
        </authorList>
    </citation>
    <scope>NUCLEOTIDE SEQUENCE [LARGE SCALE GENOMIC DNA]</scope>
    <source>
        <strain evidence="2 5">DSM 8510</strain>
    </source>
</reference>
<dbReference type="EMBL" id="JACICE010000010">
    <property type="protein sequence ID" value="MBB3777276.1"/>
    <property type="molecule type" value="Genomic_DNA"/>
</dbReference>
<evidence type="ECO:0000256" key="1">
    <source>
        <dbReference type="SAM" id="MobiDB-lite"/>
    </source>
</evidence>
<feature type="region of interest" description="Disordered" evidence="1">
    <location>
        <begin position="1"/>
        <end position="45"/>
    </location>
</feature>
<organism evidence="3 4">
    <name type="scientific">Erythrobacter ramosus</name>
    <dbReference type="NCBI Taxonomy" id="35811"/>
    <lineage>
        <taxon>Bacteria</taxon>
        <taxon>Pseudomonadati</taxon>
        <taxon>Pseudomonadota</taxon>
        <taxon>Alphaproteobacteria</taxon>
        <taxon>Sphingomonadales</taxon>
        <taxon>Erythrobacteraceae</taxon>
        <taxon>Erythrobacter/Porphyrobacter group</taxon>
        <taxon>Erythrobacter</taxon>
    </lineage>
</organism>
<evidence type="ECO:0000313" key="5">
    <source>
        <dbReference type="Proteomes" id="UP000548685"/>
    </source>
</evidence>
<evidence type="ECO:0000313" key="2">
    <source>
        <dbReference type="EMBL" id="MBB3777276.1"/>
    </source>
</evidence>
<dbReference type="Proteomes" id="UP000548685">
    <property type="component" value="Unassembled WGS sequence"/>
</dbReference>
<feature type="non-terminal residue" evidence="3">
    <location>
        <position position="1"/>
    </location>
</feature>
<protein>
    <submittedName>
        <fullName evidence="3">Uncharacterized protein</fullName>
    </submittedName>
</protein>
<sequence>FPKRLRQETAQPKPQAQKVKKPRAAQPAKASVKRSTVKKKKVPQSWQIAGFTPEAERAERNLERSREAASIIDTIHRLTNDELLDLWRKQMPRAMDRQSKLQSLGQDYVDAIEGEWRRRTILARLDPGHFKWPTTHASPGTGAFGSIEHDEGMLSHLGYHVGKTGEQSALKRQRLLARVFEGQLPPVNGPEYMESWGDRGSPKRLEKMAESIAAAVKSAKRRSADFSVAIQHWEEDLSYLHAAYYVGRFGFGWPAL</sequence>
<gene>
    <name evidence="2" type="ORF">FHS52_003273</name>
    <name evidence="3" type="ORF">GRI59_15555</name>
</gene>
<dbReference type="RefSeq" id="WP_202391061.1">
    <property type="nucleotide sequence ID" value="NZ_JACICE010000010.1"/>
</dbReference>
<feature type="compositionally biased region" description="Basic residues" evidence="1">
    <location>
        <begin position="31"/>
        <end position="42"/>
    </location>
</feature>
<evidence type="ECO:0000313" key="3">
    <source>
        <dbReference type="EMBL" id="MXP40021.1"/>
    </source>
</evidence>
<evidence type="ECO:0000313" key="4">
    <source>
        <dbReference type="Proteomes" id="UP000430021"/>
    </source>
</evidence>
<dbReference type="EMBL" id="WTYB01000010">
    <property type="protein sequence ID" value="MXP40021.1"/>
    <property type="molecule type" value="Genomic_DNA"/>
</dbReference>
<comment type="caution">
    <text evidence="3">The sequence shown here is derived from an EMBL/GenBank/DDBJ whole genome shotgun (WGS) entry which is preliminary data.</text>
</comment>
<accession>A0A6I4ULX1</accession>
<proteinExistence type="predicted"/>
<dbReference type="Proteomes" id="UP000430021">
    <property type="component" value="Unassembled WGS sequence"/>
</dbReference>
<keyword evidence="5" id="KW-1185">Reference proteome</keyword>
<name>A0A6I4ULX1_9SPHN</name>
<reference evidence="3 4" key="1">
    <citation type="submission" date="2019-12" db="EMBL/GenBank/DDBJ databases">
        <title>Genomic-based taxomic classification of the family Erythrobacteraceae.</title>
        <authorList>
            <person name="Xu L."/>
        </authorList>
    </citation>
    <scope>NUCLEOTIDE SEQUENCE [LARGE SCALE GENOMIC DNA]</scope>
    <source>
        <strain evidence="3 4">JCM 10282</strain>
    </source>
</reference>